<protein>
    <submittedName>
        <fullName evidence="5">TonB-dependent receptor</fullName>
    </submittedName>
</protein>
<dbReference type="AlphaFoldDB" id="A0A9D9J1I3"/>
<evidence type="ECO:0000256" key="3">
    <source>
        <dbReference type="ARBA" id="ARBA00023237"/>
    </source>
</evidence>
<dbReference type="Proteomes" id="UP000823772">
    <property type="component" value="Unassembled WGS sequence"/>
</dbReference>
<evidence type="ECO:0000256" key="1">
    <source>
        <dbReference type="ARBA" id="ARBA00004442"/>
    </source>
</evidence>
<evidence type="ECO:0000313" key="6">
    <source>
        <dbReference type="Proteomes" id="UP000823772"/>
    </source>
</evidence>
<proteinExistence type="predicted"/>
<dbReference type="SUPFAM" id="SSF49452">
    <property type="entry name" value="Starch-binding domain-like"/>
    <property type="match status" value="1"/>
</dbReference>
<dbReference type="Gene3D" id="2.60.40.1120">
    <property type="entry name" value="Carboxypeptidase-like, regulatory domain"/>
    <property type="match status" value="1"/>
</dbReference>
<keyword evidence="4" id="KW-0732">Signal</keyword>
<dbReference type="InterPro" id="IPR036942">
    <property type="entry name" value="Beta-barrel_TonB_sf"/>
</dbReference>
<dbReference type="InterPro" id="IPR013784">
    <property type="entry name" value="Carb-bd-like_fold"/>
</dbReference>
<evidence type="ECO:0000313" key="5">
    <source>
        <dbReference type="EMBL" id="MBO8482076.1"/>
    </source>
</evidence>
<sequence>MKRILLVLFLIAVSFPAYSQTGTGGIKGRVVNRSDKSAIAGAALEMVSSGRTASGNYTATSDADGDFVFEGIVPGDYAVTVSAAGFSEQRLTVTVEDGVMKNVFYVSLLPDDFEVQEPVFMSYDDGGYGFEDVPLVFGASADVFESVTGYDFSSVRFRPRGYDNSTRDVYLAGIKMNDAVTGYSPYSLWSGLNEAVRAEDNTIGLDPAYFGVGGYNGQTNIFGTASQMRKGFRFSLLSNSALYRLRLMASYATGEMDNGWSFAANISTRLGGNDWVEGVYYKSFSYYFGAEKNLRDRHRFSFSVFGAPVQRGAQNASTQEVYDLVGSNYYNSNWGYQNGVIRNARVRNNHEPVLMFKYRYTPKEDFELSATVLYRTGRNGYSALDWYDTPDPRPDYYRNLPSYFYNPDPNYKNRDSEFLAGWAAEAWMNNYGGTQHINWDRMYNINYDNVDANGLKRSKYVLEERRTDQNDVNISVNADWRANDFFTLDAGANFRWNRTEFYKTIKDLLGGDYYVNIDQFAERDFATDPIKIQNDVEYYFLHGEAQKVKVGDKYGYDYYAQIRNAKVWANGNFEYGPWRAYLAAEAGYSTFWREGLVQKGLFLDNSKGKSEAPQFFTYSAKAGLAYAYKAHRFYANIGYFNEAPYFNESFVSPRTRNTLTPNLTTQKTFSVDVNYAFSKRGYDIRFTAYYTTIKDQSDLTSFYDDAQNSFTNFAMSGIDQRNVGIELGFKVPLPVTGLSLSGAASIGDYVYTSIPRVTQTIDNSGDLIMDNREVAYWMSHNIYKKDASGNYVYGEDGSPVVEKVQKHYVGNTPQIAATLGLNYRTRNYLFIGLDLQYFDKMYLEMNPLYRTDIAVCGPDNIWTPAEEEYMAAQETFAPQFILNASIGKSWYIDRKYNIGFSLEIKNILNNKWLKTGGYEQSRLIDSENDERYYRFDSKYFYMQGINYMLNIYFRF</sequence>
<dbReference type="GO" id="GO:0009279">
    <property type="term" value="C:cell outer membrane"/>
    <property type="evidence" value="ECO:0007669"/>
    <property type="project" value="UniProtKB-SubCell"/>
</dbReference>
<feature type="signal peptide" evidence="4">
    <location>
        <begin position="1"/>
        <end position="19"/>
    </location>
</feature>
<dbReference type="EMBL" id="JADILY010000125">
    <property type="protein sequence ID" value="MBO8482076.1"/>
    <property type="molecule type" value="Genomic_DNA"/>
</dbReference>
<dbReference type="Pfam" id="PF13620">
    <property type="entry name" value="CarboxypepD_reg"/>
    <property type="match status" value="1"/>
</dbReference>
<reference evidence="5" key="2">
    <citation type="journal article" date="2021" name="PeerJ">
        <title>Extensive microbial diversity within the chicken gut microbiome revealed by metagenomics and culture.</title>
        <authorList>
            <person name="Gilroy R."/>
            <person name="Ravi A."/>
            <person name="Getino M."/>
            <person name="Pursley I."/>
            <person name="Horton D.L."/>
            <person name="Alikhan N.F."/>
            <person name="Baker D."/>
            <person name="Gharbi K."/>
            <person name="Hall N."/>
            <person name="Watson M."/>
            <person name="Adriaenssens E.M."/>
            <person name="Foster-Nyarko E."/>
            <person name="Jarju S."/>
            <person name="Secka A."/>
            <person name="Antonio M."/>
            <person name="Oren A."/>
            <person name="Chaudhuri R.R."/>
            <person name="La Ragione R."/>
            <person name="Hildebrand F."/>
            <person name="Pallen M.J."/>
        </authorList>
    </citation>
    <scope>NUCLEOTIDE SEQUENCE</scope>
    <source>
        <strain evidence="5">B3-2255</strain>
    </source>
</reference>
<dbReference type="GO" id="GO:0030246">
    <property type="term" value="F:carbohydrate binding"/>
    <property type="evidence" value="ECO:0007669"/>
    <property type="project" value="InterPro"/>
</dbReference>
<gene>
    <name evidence="5" type="ORF">IAC87_05975</name>
</gene>
<keyword evidence="3" id="KW-0998">Cell outer membrane</keyword>
<organism evidence="5 6">
    <name type="scientific">Candidatus Merdivivens faecigallinarum</name>
    <dbReference type="NCBI Taxonomy" id="2840871"/>
    <lineage>
        <taxon>Bacteria</taxon>
        <taxon>Pseudomonadati</taxon>
        <taxon>Bacteroidota</taxon>
        <taxon>Bacteroidia</taxon>
        <taxon>Bacteroidales</taxon>
        <taxon>Muribaculaceae</taxon>
        <taxon>Muribaculaceae incertae sedis</taxon>
        <taxon>Candidatus Merdivivens</taxon>
    </lineage>
</organism>
<feature type="chain" id="PRO_5038471178" evidence="4">
    <location>
        <begin position="20"/>
        <end position="955"/>
    </location>
</feature>
<reference evidence="5" key="1">
    <citation type="submission" date="2020-10" db="EMBL/GenBank/DDBJ databases">
        <authorList>
            <person name="Gilroy R."/>
        </authorList>
    </citation>
    <scope>NUCLEOTIDE SEQUENCE</scope>
    <source>
        <strain evidence="5">B3-2255</strain>
    </source>
</reference>
<keyword evidence="2" id="KW-0472">Membrane</keyword>
<evidence type="ECO:0000256" key="2">
    <source>
        <dbReference type="ARBA" id="ARBA00023136"/>
    </source>
</evidence>
<accession>A0A9D9J1I3</accession>
<comment type="caution">
    <text evidence="5">The sequence shown here is derived from an EMBL/GenBank/DDBJ whole genome shotgun (WGS) entry which is preliminary data.</text>
</comment>
<keyword evidence="5" id="KW-0675">Receptor</keyword>
<dbReference type="Gene3D" id="2.40.170.20">
    <property type="entry name" value="TonB-dependent receptor, beta-barrel domain"/>
    <property type="match status" value="1"/>
</dbReference>
<dbReference type="SUPFAM" id="SSF56935">
    <property type="entry name" value="Porins"/>
    <property type="match status" value="1"/>
</dbReference>
<evidence type="ECO:0000256" key="4">
    <source>
        <dbReference type="SAM" id="SignalP"/>
    </source>
</evidence>
<name>A0A9D9J1I3_9BACT</name>
<comment type="subcellular location">
    <subcellularLocation>
        <location evidence="1">Cell outer membrane</location>
    </subcellularLocation>
</comment>